<dbReference type="InterPro" id="IPR001678">
    <property type="entry name" value="MeTrfase_RsmB-F_NOP2_dom"/>
</dbReference>
<comment type="caution">
    <text evidence="8">The sequence shown here is derived from an EMBL/GenBank/DDBJ whole genome shotgun (WGS) entry which is preliminary data.</text>
</comment>
<dbReference type="eggNOG" id="COG0781">
    <property type="taxonomic scope" value="Bacteria"/>
</dbReference>
<evidence type="ECO:0000256" key="3">
    <source>
        <dbReference type="ARBA" id="ARBA00022679"/>
    </source>
</evidence>
<dbReference type="InterPro" id="IPR049560">
    <property type="entry name" value="MeTrfase_RsmB-F_NOP2_cat"/>
</dbReference>
<dbReference type="PRINTS" id="PR02008">
    <property type="entry name" value="RCMTFAMILY"/>
</dbReference>
<dbReference type="PATRIC" id="fig|1292034.3.peg.3065"/>
<dbReference type="GO" id="GO:0001510">
    <property type="term" value="P:RNA methylation"/>
    <property type="evidence" value="ECO:0007669"/>
    <property type="project" value="InterPro"/>
</dbReference>
<evidence type="ECO:0000256" key="5">
    <source>
        <dbReference type="ARBA" id="ARBA00022884"/>
    </source>
</evidence>
<dbReference type="SUPFAM" id="SSF48013">
    <property type="entry name" value="NusB-like"/>
    <property type="match status" value="1"/>
</dbReference>
<dbReference type="CDD" id="cd02440">
    <property type="entry name" value="AdoMet_MTases"/>
    <property type="match status" value="1"/>
</dbReference>
<dbReference type="eggNOG" id="COG0144">
    <property type="taxonomic scope" value="Bacteria"/>
</dbReference>
<dbReference type="InterPro" id="IPR018314">
    <property type="entry name" value="RsmB/NOL1/NOP2-like_CS"/>
</dbReference>
<dbReference type="Pfam" id="PF01029">
    <property type="entry name" value="NusB"/>
    <property type="match status" value="1"/>
</dbReference>
<dbReference type="InterPro" id="IPR006027">
    <property type="entry name" value="NusB_RsmB_TIM44"/>
</dbReference>
<dbReference type="STRING" id="1292034.OR37_03086"/>
<evidence type="ECO:0000256" key="6">
    <source>
        <dbReference type="PROSITE-ProRule" id="PRU01023"/>
    </source>
</evidence>
<dbReference type="EMBL" id="APMP01000023">
    <property type="protein sequence ID" value="ENZ80960.1"/>
    <property type="molecule type" value="Genomic_DNA"/>
</dbReference>
<keyword evidence="5 6" id="KW-0694">RNA-binding</keyword>
<dbReference type="GO" id="GO:0006355">
    <property type="term" value="P:regulation of DNA-templated transcription"/>
    <property type="evidence" value="ECO:0007669"/>
    <property type="project" value="InterPro"/>
</dbReference>
<feature type="domain" description="SAM-dependent MTase RsmB/NOP-type" evidence="7">
    <location>
        <begin position="159"/>
        <end position="438"/>
    </location>
</feature>
<keyword evidence="9" id="KW-1185">Reference proteome</keyword>
<dbReference type="Pfam" id="PF01189">
    <property type="entry name" value="Methyltr_RsmB-F"/>
    <property type="match status" value="1"/>
</dbReference>
<feature type="binding site" evidence="6">
    <location>
        <position position="319"/>
    </location>
    <ligand>
        <name>S-adenosyl-L-methionine</name>
        <dbReference type="ChEBI" id="CHEBI:59789"/>
    </ligand>
</feature>
<feature type="active site" description="Nucleophile" evidence="6">
    <location>
        <position position="372"/>
    </location>
</feature>
<evidence type="ECO:0000256" key="1">
    <source>
        <dbReference type="ARBA" id="ARBA00007494"/>
    </source>
</evidence>
<comment type="similarity">
    <text evidence="1 6">Belongs to the class I-like SAM-binding methyltransferase superfamily. RsmB/NOP family.</text>
</comment>
<evidence type="ECO:0000256" key="2">
    <source>
        <dbReference type="ARBA" id="ARBA00022603"/>
    </source>
</evidence>
<feature type="binding site" evidence="6">
    <location>
        <position position="277"/>
    </location>
    <ligand>
        <name>S-adenosyl-L-methionine</name>
        <dbReference type="ChEBI" id="CHEBI:59789"/>
    </ligand>
</feature>
<dbReference type="FunFam" id="3.40.50.150:FF:000257">
    <property type="entry name" value="16S rRNA methyltransferase"/>
    <property type="match status" value="1"/>
</dbReference>
<dbReference type="Gene3D" id="3.40.50.150">
    <property type="entry name" value="Vaccinia Virus protein VP39"/>
    <property type="match status" value="1"/>
</dbReference>
<dbReference type="PROSITE" id="PS01153">
    <property type="entry name" value="NOL1_NOP2_SUN"/>
    <property type="match status" value="1"/>
</dbReference>
<organism evidence="8 9">
    <name type="scientific">Caulobacter vibrioides OR37</name>
    <dbReference type="NCBI Taxonomy" id="1292034"/>
    <lineage>
        <taxon>Bacteria</taxon>
        <taxon>Pseudomonadati</taxon>
        <taxon>Pseudomonadota</taxon>
        <taxon>Alphaproteobacteria</taxon>
        <taxon>Caulobacterales</taxon>
        <taxon>Caulobacteraceae</taxon>
        <taxon>Caulobacter</taxon>
    </lineage>
</organism>
<protein>
    <submittedName>
        <fullName evidence="8">tRNA/rRNA cytosine-C5-methylase</fullName>
    </submittedName>
</protein>
<dbReference type="AlphaFoldDB" id="R0CXA0"/>
<dbReference type="PANTHER" id="PTHR22807">
    <property type="entry name" value="NOP2 YEAST -RELATED NOL1/NOP2/FMU SUN DOMAIN-CONTAINING"/>
    <property type="match status" value="1"/>
</dbReference>
<gene>
    <name evidence="8" type="ORF">OR37_03086</name>
</gene>
<accession>R0CXA0</accession>
<keyword evidence="3 6" id="KW-0808">Transferase</keyword>
<dbReference type="InterPro" id="IPR035926">
    <property type="entry name" value="NusB-like_sf"/>
</dbReference>
<dbReference type="Gene3D" id="1.10.940.10">
    <property type="entry name" value="NusB-like"/>
    <property type="match status" value="1"/>
</dbReference>
<keyword evidence="2 6" id="KW-0489">Methyltransferase</keyword>
<name>R0CXA0_CAUVI</name>
<feature type="binding site" evidence="6">
    <location>
        <begin position="256"/>
        <end position="262"/>
    </location>
    <ligand>
        <name>S-adenosyl-L-methionine</name>
        <dbReference type="ChEBI" id="CHEBI:59789"/>
    </ligand>
</feature>
<evidence type="ECO:0000313" key="8">
    <source>
        <dbReference type="EMBL" id="ENZ80960.1"/>
    </source>
</evidence>
<dbReference type="PANTHER" id="PTHR22807:SF61">
    <property type="entry name" value="NOL1_NOP2_SUN FAMILY PROTEIN _ ANTITERMINATION NUSB DOMAIN-CONTAINING PROTEIN"/>
    <property type="match status" value="1"/>
</dbReference>
<evidence type="ECO:0000313" key="9">
    <source>
        <dbReference type="Proteomes" id="UP000013063"/>
    </source>
</evidence>
<dbReference type="InterPro" id="IPR023267">
    <property type="entry name" value="RCMT"/>
</dbReference>
<evidence type="ECO:0000256" key="4">
    <source>
        <dbReference type="ARBA" id="ARBA00022691"/>
    </source>
</evidence>
<proteinExistence type="inferred from homology"/>
<reference evidence="8 9" key="1">
    <citation type="journal article" date="2013" name="Genome Announc.">
        <title>Draft Genome Sequence for Caulobacter sp. Strain OR37, a Bacterium Tolerant to Heavy Metals.</title>
        <authorList>
            <person name="Utturkar S.M."/>
            <person name="Bollmann A."/>
            <person name="Brzoska R.M."/>
            <person name="Klingeman D.M."/>
            <person name="Epstein S.E."/>
            <person name="Palumbo A.V."/>
            <person name="Brown S.D."/>
        </authorList>
    </citation>
    <scope>NUCLEOTIDE SEQUENCE [LARGE SCALE GENOMIC DNA]</scope>
    <source>
        <strain evidence="8 9">OR37</strain>
    </source>
</reference>
<dbReference type="GO" id="GO:0008173">
    <property type="term" value="F:RNA methyltransferase activity"/>
    <property type="evidence" value="ECO:0007669"/>
    <property type="project" value="InterPro"/>
</dbReference>
<sequence>MRSPWPLRHGEEVTQELNDGLPAREAALNLIEAALSRRGGIDEATSANGFRFLEPRERAFARALAMAVLRHLGPIDRALSARLQKAPPDRVMHLLRLGAAQAFHLDVPAFAAVATSVELAGAHKTSRPFKGLVNAVLRGLLRDGEPADDPSLSAPPWLYSRWIAAFGEATAREIAAQIALEPATDLSLKPGADVSALAEALEAETLDGGSLRLRRKGDVAGWPGFEDGSWWVQDAAAAIPARLLGVKPGDAVLDLCAAPGGKTLQLAAAGADVVALDRSAARLKRLEENLVRTGLSAETVVADAAIWDDARTFDAILLDAPCSATGTFRRHPDVLWAARPGDVASLAAVQARILDAAADRLKPGARLVYCVCSLEPEEGEAQVEAFLARRQDMALDRIAAGEGGAPAASLTARGTLRLLPHQRNGGQDGFFAARFRKL</sequence>
<evidence type="ECO:0000259" key="7">
    <source>
        <dbReference type="PROSITE" id="PS51686"/>
    </source>
</evidence>
<dbReference type="InterPro" id="IPR029063">
    <property type="entry name" value="SAM-dependent_MTases_sf"/>
</dbReference>
<feature type="binding site" evidence="6">
    <location>
        <position position="303"/>
    </location>
    <ligand>
        <name>S-adenosyl-L-methionine</name>
        <dbReference type="ChEBI" id="CHEBI:59789"/>
    </ligand>
</feature>
<dbReference type="SUPFAM" id="SSF53335">
    <property type="entry name" value="S-adenosyl-L-methionine-dependent methyltransferases"/>
    <property type="match status" value="1"/>
</dbReference>
<dbReference type="Proteomes" id="UP000013063">
    <property type="component" value="Unassembled WGS sequence"/>
</dbReference>
<keyword evidence="4 6" id="KW-0949">S-adenosyl-L-methionine</keyword>
<dbReference type="PROSITE" id="PS51686">
    <property type="entry name" value="SAM_MT_RSMB_NOP"/>
    <property type="match status" value="1"/>
</dbReference>
<dbReference type="GO" id="GO:0003723">
    <property type="term" value="F:RNA binding"/>
    <property type="evidence" value="ECO:0007669"/>
    <property type="project" value="UniProtKB-UniRule"/>
</dbReference>